<keyword evidence="6" id="KW-1185">Reference proteome</keyword>
<dbReference type="Pfam" id="PF12802">
    <property type="entry name" value="MarR_2"/>
    <property type="match status" value="1"/>
</dbReference>
<dbReference type="InterPro" id="IPR036390">
    <property type="entry name" value="WH_DNA-bd_sf"/>
</dbReference>
<feature type="domain" description="HTH marR-type" evidence="4">
    <location>
        <begin position="3"/>
        <end position="135"/>
    </location>
</feature>
<name>A0A939D9A6_CLOAM</name>
<dbReference type="RefSeq" id="WP_206582324.1">
    <property type="nucleotide sequence ID" value="NZ_JAFJZZ010000003.1"/>
</dbReference>
<dbReference type="PROSITE" id="PS50995">
    <property type="entry name" value="HTH_MARR_2"/>
    <property type="match status" value="1"/>
</dbReference>
<dbReference type="PANTHER" id="PTHR42756">
    <property type="entry name" value="TRANSCRIPTIONAL REGULATOR, MARR"/>
    <property type="match status" value="1"/>
</dbReference>
<evidence type="ECO:0000256" key="2">
    <source>
        <dbReference type="ARBA" id="ARBA00023125"/>
    </source>
</evidence>
<dbReference type="PRINTS" id="PR00598">
    <property type="entry name" value="HTHMARR"/>
</dbReference>
<dbReference type="PROSITE" id="PS01117">
    <property type="entry name" value="HTH_MARR_1"/>
    <property type="match status" value="1"/>
</dbReference>
<sequence length="149" mass="17482">MVKESIGKYIAAIHRNVQSIMNYKLEQIDINNGQYDFFFVISNHEGLSQKELSERLHIGKSTTAKAVKNLVNSGYITREQDEYDRRYYRLYLTEKGKQIVPIVRSTFLELIEIYSKDLSPKEYEETINVLKRILNNVSNEKNKLNSDIE</sequence>
<evidence type="ECO:0000256" key="3">
    <source>
        <dbReference type="ARBA" id="ARBA00023163"/>
    </source>
</evidence>
<gene>
    <name evidence="5" type="ORF">JYB65_08955</name>
</gene>
<dbReference type="AlphaFoldDB" id="A0A939D9A6"/>
<dbReference type="InterPro" id="IPR023187">
    <property type="entry name" value="Tscrpt_reg_MarR-type_CS"/>
</dbReference>
<evidence type="ECO:0000256" key="1">
    <source>
        <dbReference type="ARBA" id="ARBA00023015"/>
    </source>
</evidence>
<dbReference type="Proteomes" id="UP000664545">
    <property type="component" value="Unassembled WGS sequence"/>
</dbReference>
<dbReference type="InterPro" id="IPR000835">
    <property type="entry name" value="HTH_MarR-typ"/>
</dbReference>
<proteinExistence type="predicted"/>
<keyword evidence="1" id="KW-0805">Transcription regulation</keyword>
<dbReference type="SMART" id="SM00347">
    <property type="entry name" value="HTH_MARR"/>
    <property type="match status" value="1"/>
</dbReference>
<comment type="caution">
    <text evidence="5">The sequence shown here is derived from an EMBL/GenBank/DDBJ whole genome shotgun (WGS) entry which is preliminary data.</text>
</comment>
<evidence type="ECO:0000313" key="6">
    <source>
        <dbReference type="Proteomes" id="UP000664545"/>
    </source>
</evidence>
<reference evidence="5" key="1">
    <citation type="submission" date="2021-02" db="EMBL/GenBank/DDBJ databases">
        <title>Abyssanaerobacter marinus gen.nov., sp., nov, anaerobic bacterium isolated from the Onnuri vent field of Indian Ocean and suggestion of Mogibacteriaceae fam. nov., and proposal of reclassification of ambiguous this family's genus member.</title>
        <authorList>
            <person name="Kim Y.J."/>
            <person name="Yang J.-A."/>
        </authorList>
    </citation>
    <scope>NUCLEOTIDE SEQUENCE</scope>
    <source>
        <strain evidence="5">DSM 2634</strain>
    </source>
</reference>
<dbReference type="GO" id="GO:0003700">
    <property type="term" value="F:DNA-binding transcription factor activity"/>
    <property type="evidence" value="ECO:0007669"/>
    <property type="project" value="InterPro"/>
</dbReference>
<dbReference type="GO" id="GO:0003677">
    <property type="term" value="F:DNA binding"/>
    <property type="evidence" value="ECO:0007669"/>
    <property type="project" value="UniProtKB-KW"/>
</dbReference>
<dbReference type="PANTHER" id="PTHR42756:SF2">
    <property type="entry name" value="MARR FAMILY REGULATORY PROTEIN"/>
    <property type="match status" value="1"/>
</dbReference>
<dbReference type="EMBL" id="JAFJZZ010000003">
    <property type="protein sequence ID" value="MBN7773490.1"/>
    <property type="molecule type" value="Genomic_DNA"/>
</dbReference>
<dbReference type="SUPFAM" id="SSF46785">
    <property type="entry name" value="Winged helix' DNA-binding domain"/>
    <property type="match status" value="1"/>
</dbReference>
<protein>
    <submittedName>
        <fullName evidence="5">Winged helix-turn-helix transcriptional regulator</fullName>
    </submittedName>
</protein>
<keyword evidence="2" id="KW-0238">DNA-binding</keyword>
<dbReference type="Gene3D" id="1.10.10.10">
    <property type="entry name" value="Winged helix-like DNA-binding domain superfamily/Winged helix DNA-binding domain"/>
    <property type="match status" value="1"/>
</dbReference>
<evidence type="ECO:0000259" key="4">
    <source>
        <dbReference type="PROSITE" id="PS50995"/>
    </source>
</evidence>
<accession>A0A939D9A6</accession>
<dbReference type="InterPro" id="IPR036388">
    <property type="entry name" value="WH-like_DNA-bd_sf"/>
</dbReference>
<evidence type="ECO:0000313" key="5">
    <source>
        <dbReference type="EMBL" id="MBN7773490.1"/>
    </source>
</evidence>
<organism evidence="5 6">
    <name type="scientific">Clostridium aminobutyricum</name>
    <dbReference type="NCBI Taxonomy" id="33953"/>
    <lineage>
        <taxon>Bacteria</taxon>
        <taxon>Bacillati</taxon>
        <taxon>Bacillota</taxon>
        <taxon>Clostridia</taxon>
        <taxon>Eubacteriales</taxon>
        <taxon>Clostridiaceae</taxon>
        <taxon>Clostridium</taxon>
    </lineage>
</organism>
<dbReference type="InterPro" id="IPR011991">
    <property type="entry name" value="ArsR-like_HTH"/>
</dbReference>
<keyword evidence="3" id="KW-0804">Transcription</keyword>
<dbReference type="CDD" id="cd00090">
    <property type="entry name" value="HTH_ARSR"/>
    <property type="match status" value="1"/>
</dbReference>